<evidence type="ECO:0000313" key="5">
    <source>
        <dbReference type="EMBL" id="AGW13068.1"/>
    </source>
</evidence>
<dbReference type="Pfam" id="PF00072">
    <property type="entry name" value="Response_reg"/>
    <property type="match status" value="1"/>
</dbReference>
<evidence type="ECO:0000256" key="1">
    <source>
        <dbReference type="ARBA" id="ARBA00022553"/>
    </source>
</evidence>
<protein>
    <submittedName>
        <fullName evidence="5">Putative PAS/PAC sensor hybrid histidine kinase</fullName>
    </submittedName>
</protein>
<dbReference type="PANTHER" id="PTHR45339">
    <property type="entry name" value="HYBRID SIGNAL TRANSDUCTION HISTIDINE KINASE J"/>
    <property type="match status" value="1"/>
</dbReference>
<dbReference type="STRING" id="1121448.DGI_1212"/>
<evidence type="ECO:0000256" key="3">
    <source>
        <dbReference type="PROSITE-ProRule" id="PRU00169"/>
    </source>
</evidence>
<dbReference type="AlphaFoldDB" id="T2G9Y1"/>
<dbReference type="Proteomes" id="UP000016587">
    <property type="component" value="Chromosome"/>
</dbReference>
<keyword evidence="5" id="KW-0418">Kinase</keyword>
<gene>
    <name evidence="5" type="ORF">DGI_1212</name>
</gene>
<dbReference type="InterPro" id="IPR011006">
    <property type="entry name" value="CheY-like_superfamily"/>
</dbReference>
<dbReference type="PANTHER" id="PTHR45339:SF1">
    <property type="entry name" value="HYBRID SIGNAL TRANSDUCTION HISTIDINE KINASE J"/>
    <property type="match status" value="1"/>
</dbReference>
<dbReference type="SUPFAM" id="SSF52172">
    <property type="entry name" value="CheY-like"/>
    <property type="match status" value="1"/>
</dbReference>
<feature type="modified residue" description="4-aspartylphosphate" evidence="3">
    <location>
        <position position="115"/>
    </location>
</feature>
<dbReference type="KEGG" id="dgg:DGI_1212"/>
<keyword evidence="6" id="KW-1185">Reference proteome</keyword>
<evidence type="ECO:0000313" key="6">
    <source>
        <dbReference type="Proteomes" id="UP000016587"/>
    </source>
</evidence>
<dbReference type="GO" id="GO:0000160">
    <property type="term" value="P:phosphorelay signal transduction system"/>
    <property type="evidence" value="ECO:0007669"/>
    <property type="project" value="UniProtKB-KW"/>
</dbReference>
<name>T2G9Y1_MEGG1</name>
<dbReference type="CDD" id="cd17546">
    <property type="entry name" value="REC_hyHK_CKI1_RcsC-like"/>
    <property type="match status" value="1"/>
</dbReference>
<accession>T2G9Y1</accession>
<feature type="domain" description="Response regulatory" evidence="4">
    <location>
        <begin position="66"/>
        <end position="185"/>
    </location>
</feature>
<dbReference type="EMBL" id="CP006585">
    <property type="protein sequence ID" value="AGW13068.1"/>
    <property type="molecule type" value="Genomic_DNA"/>
</dbReference>
<dbReference type="GO" id="GO:0016301">
    <property type="term" value="F:kinase activity"/>
    <property type="evidence" value="ECO:0007669"/>
    <property type="project" value="UniProtKB-KW"/>
</dbReference>
<reference evidence="5 6" key="1">
    <citation type="journal article" date="2013" name="J. Bacteriol.">
        <title>Roles of HynAB and Ech, the only two hydrogenases found in the model sulfate reducer Desulfovibrio gigas.</title>
        <authorList>
            <person name="Morais-Silva F.O."/>
            <person name="Santos C.I."/>
            <person name="Rodrigues R."/>
            <person name="Pereira I.A."/>
            <person name="Rodrigues-Pousada C."/>
        </authorList>
    </citation>
    <scope>NUCLEOTIDE SEQUENCE [LARGE SCALE GENOMIC DNA]</scope>
    <source>
        <strain evidence="6">ATCC 19364 / DSM 1382 / NCIMB 9332 / VKM B-1759</strain>
    </source>
</reference>
<organism evidence="5 6">
    <name type="scientific">Megalodesulfovibrio gigas (strain ATCC 19364 / DSM 1382 / NCIMB 9332 / VKM B-1759)</name>
    <name type="common">Desulfovibrio gigas</name>
    <dbReference type="NCBI Taxonomy" id="1121448"/>
    <lineage>
        <taxon>Bacteria</taxon>
        <taxon>Pseudomonadati</taxon>
        <taxon>Thermodesulfobacteriota</taxon>
        <taxon>Desulfovibrionia</taxon>
        <taxon>Desulfovibrionales</taxon>
        <taxon>Desulfovibrionaceae</taxon>
        <taxon>Megalodesulfovibrio</taxon>
    </lineage>
</organism>
<dbReference type="PROSITE" id="PS50110">
    <property type="entry name" value="RESPONSE_REGULATORY"/>
    <property type="match status" value="1"/>
</dbReference>
<evidence type="ECO:0000256" key="2">
    <source>
        <dbReference type="ARBA" id="ARBA00023012"/>
    </source>
</evidence>
<dbReference type="HOGENOM" id="CLU_1432432_0_0_7"/>
<keyword evidence="1 3" id="KW-0597">Phosphoprotein</keyword>
<dbReference type="eggNOG" id="COG0784">
    <property type="taxonomic scope" value="Bacteria"/>
</dbReference>
<dbReference type="PATRIC" id="fig|1121448.10.peg.1204"/>
<dbReference type="Gene3D" id="3.40.50.2300">
    <property type="match status" value="1"/>
</dbReference>
<evidence type="ECO:0000259" key="4">
    <source>
        <dbReference type="PROSITE" id="PS50110"/>
    </source>
</evidence>
<reference evidence="6" key="2">
    <citation type="submission" date="2013-07" db="EMBL/GenBank/DDBJ databases">
        <authorList>
            <person name="Morais-Silva F.O."/>
            <person name="Rezende A.M."/>
            <person name="Pimentel C."/>
            <person name="Resende D.M."/>
            <person name="Santos C.I."/>
            <person name="Clemente C."/>
            <person name="de Oliveira L.M."/>
            <person name="da Silva S.M."/>
            <person name="Costa D.A."/>
            <person name="Varela-Raposo A."/>
            <person name="Horacio E.C.A."/>
            <person name="Matos M."/>
            <person name="Flores O."/>
            <person name="Ruiz J.C."/>
            <person name="Rodrigues-Pousada C."/>
        </authorList>
    </citation>
    <scope>NUCLEOTIDE SEQUENCE [LARGE SCALE GENOMIC DNA]</scope>
    <source>
        <strain evidence="6">ATCC 19364 / DSM 1382 / NCIMB 9332 / VKM B-1759</strain>
    </source>
</reference>
<keyword evidence="2" id="KW-0902">Two-component regulatory system</keyword>
<proteinExistence type="predicted"/>
<sequence length="189" mass="20797">MRPAGTSWYNPDMHRICHQVQKLVRAAHRVARLPPPLAGGGAPAPDKPVPAFRQEKGNGKALRCLRILVVEDEPVNQLFLRRLLEKMGHSPRLAGEVSEAMQCLDEERFDLILMDIQLPDMNGLDATRLIRANPPAKQDPDIPIVAVTAFALEVNRDQALAAGMDDHLAKPVEVAALERVIARVCLQGS</sequence>
<keyword evidence="5" id="KW-0808">Transferase</keyword>
<dbReference type="InterPro" id="IPR001789">
    <property type="entry name" value="Sig_transdc_resp-reg_receiver"/>
</dbReference>
<dbReference type="SMART" id="SM00448">
    <property type="entry name" value="REC"/>
    <property type="match status" value="1"/>
</dbReference>